<dbReference type="InterPro" id="IPR036291">
    <property type="entry name" value="NAD(P)-bd_dom_sf"/>
</dbReference>
<dbReference type="InterPro" id="IPR002347">
    <property type="entry name" value="SDR_fam"/>
</dbReference>
<comment type="similarity">
    <text evidence="1">Belongs to the short-chain dehydrogenases/reductases (SDR) family.</text>
</comment>
<sequence length="501" mass="53150">MATASFLAAAARRLEGKVALITGAASGIGECTAKLFAKHGAKLILADIQDDLGHALAKDLDGTTSASFLHCDVTTETDIKEAVDFAMSKHGKLDIMFNNAGIVGSPVTKILDTEKDQFEKVLSTNVIGPLLGMKHAARAMIPTGQGTIINTASVASVVAALVGYPYTSSKFAVVGLTKNAAVELGRHGIRVNCISPYYTPTPLTKRLLDMTDDEEFRKLYSNLKGSMCTRDVVAEAVLYLGSDDSKLEGKVAVITGGASGIGECTARLFAKHGAKVIIADIQDDLGHAVSKDMEPFASFVHCNVTDEEDVKGVVDFAMSKYGKLDIMFNNAGNPGTPTPSILDNDKAQFEDVIRVNLIGPFLGTKHAARVMIPAQRGSIITTASVCSILGGAMTHAYTASKHGVVGLTRNATVELGQHGIRVNCISPYVIPTPMAKKTLKIDKDEDFDAKFFSNLKGSVARTEDVAQAALYFGSDESRYVSGHNLVIDGGFSVMNAGLSFY</sequence>
<dbReference type="PRINTS" id="PR00081">
    <property type="entry name" value="GDHRDH"/>
</dbReference>
<evidence type="ECO:0000256" key="1">
    <source>
        <dbReference type="ARBA" id="ARBA00006484"/>
    </source>
</evidence>
<evidence type="ECO:0000256" key="2">
    <source>
        <dbReference type="ARBA" id="ARBA00023002"/>
    </source>
</evidence>
<dbReference type="PANTHER" id="PTHR43180:SF30">
    <property type="entry name" value="MOMILACTONE A SYNTHASE"/>
    <property type="match status" value="1"/>
</dbReference>
<organism evidence="3 4">
    <name type="scientific">Carnegiea gigantea</name>
    <dbReference type="NCBI Taxonomy" id="171969"/>
    <lineage>
        <taxon>Eukaryota</taxon>
        <taxon>Viridiplantae</taxon>
        <taxon>Streptophyta</taxon>
        <taxon>Embryophyta</taxon>
        <taxon>Tracheophyta</taxon>
        <taxon>Spermatophyta</taxon>
        <taxon>Magnoliopsida</taxon>
        <taxon>eudicotyledons</taxon>
        <taxon>Gunneridae</taxon>
        <taxon>Pentapetalae</taxon>
        <taxon>Caryophyllales</taxon>
        <taxon>Cactineae</taxon>
        <taxon>Cactaceae</taxon>
        <taxon>Cactoideae</taxon>
        <taxon>Echinocereeae</taxon>
        <taxon>Carnegiea</taxon>
    </lineage>
</organism>
<protein>
    <submittedName>
        <fullName evidence="3">Uncharacterized protein</fullName>
    </submittedName>
</protein>
<keyword evidence="4" id="KW-1185">Reference proteome</keyword>
<dbReference type="OrthoDB" id="294295at2759"/>
<dbReference type="Proteomes" id="UP001153076">
    <property type="component" value="Unassembled WGS sequence"/>
</dbReference>
<gene>
    <name evidence="3" type="ORF">Cgig2_022447</name>
</gene>
<reference evidence="3" key="1">
    <citation type="submission" date="2022-04" db="EMBL/GenBank/DDBJ databases">
        <title>Carnegiea gigantea Genome sequencing and assembly v2.</title>
        <authorList>
            <person name="Copetti D."/>
            <person name="Sanderson M.J."/>
            <person name="Burquez A."/>
            <person name="Wojciechowski M.F."/>
        </authorList>
    </citation>
    <scope>NUCLEOTIDE SEQUENCE</scope>
    <source>
        <strain evidence="3">SGP5-SGP5p</strain>
        <tissue evidence="3">Aerial part</tissue>
    </source>
</reference>
<comment type="caution">
    <text evidence="3">The sequence shown here is derived from an EMBL/GenBank/DDBJ whole genome shotgun (WGS) entry which is preliminary data.</text>
</comment>
<dbReference type="AlphaFoldDB" id="A0A9Q1K9E7"/>
<dbReference type="FunFam" id="3.40.50.720:FF:000084">
    <property type="entry name" value="Short-chain dehydrogenase reductase"/>
    <property type="match status" value="2"/>
</dbReference>
<dbReference type="Pfam" id="PF00106">
    <property type="entry name" value="adh_short"/>
    <property type="match status" value="1"/>
</dbReference>
<dbReference type="Gene3D" id="3.40.50.720">
    <property type="entry name" value="NAD(P)-binding Rossmann-like Domain"/>
    <property type="match status" value="2"/>
</dbReference>
<dbReference type="PANTHER" id="PTHR43180">
    <property type="entry name" value="3-OXOACYL-(ACYL-CARRIER-PROTEIN) REDUCTASE (AFU_ORTHOLOGUE AFUA_6G11210)"/>
    <property type="match status" value="1"/>
</dbReference>
<dbReference type="InterPro" id="IPR020904">
    <property type="entry name" value="Sc_DH/Rdtase_CS"/>
</dbReference>
<evidence type="ECO:0000313" key="4">
    <source>
        <dbReference type="Proteomes" id="UP001153076"/>
    </source>
</evidence>
<dbReference type="CDD" id="cd05326">
    <property type="entry name" value="secoisolariciresinol-DH_like_SDR_c"/>
    <property type="match status" value="1"/>
</dbReference>
<name>A0A9Q1K9E7_9CARY</name>
<dbReference type="EMBL" id="JAKOGI010000222">
    <property type="protein sequence ID" value="KAJ8439310.1"/>
    <property type="molecule type" value="Genomic_DNA"/>
</dbReference>
<dbReference type="GO" id="GO:0016616">
    <property type="term" value="F:oxidoreductase activity, acting on the CH-OH group of donors, NAD or NADP as acceptor"/>
    <property type="evidence" value="ECO:0007669"/>
    <property type="project" value="InterPro"/>
</dbReference>
<dbReference type="SUPFAM" id="SSF51735">
    <property type="entry name" value="NAD(P)-binding Rossmann-fold domains"/>
    <property type="match status" value="2"/>
</dbReference>
<dbReference type="InterPro" id="IPR045309">
    <property type="entry name" value="ABA2-like"/>
</dbReference>
<dbReference type="PRINTS" id="PR00080">
    <property type="entry name" value="SDRFAMILY"/>
</dbReference>
<accession>A0A9Q1K9E7</accession>
<dbReference type="NCBIfam" id="NF005559">
    <property type="entry name" value="PRK07231.1"/>
    <property type="match status" value="1"/>
</dbReference>
<proteinExistence type="inferred from homology"/>
<dbReference type="Pfam" id="PF13561">
    <property type="entry name" value="adh_short_C2"/>
    <property type="match status" value="1"/>
</dbReference>
<keyword evidence="2" id="KW-0560">Oxidoreductase</keyword>
<dbReference type="PROSITE" id="PS00061">
    <property type="entry name" value="ADH_SHORT"/>
    <property type="match status" value="1"/>
</dbReference>
<evidence type="ECO:0000313" key="3">
    <source>
        <dbReference type="EMBL" id="KAJ8439310.1"/>
    </source>
</evidence>